<accession>A0A8T0GSA1</accession>
<dbReference type="EMBL" id="CM026430">
    <property type="protein sequence ID" value="KAG0562546.1"/>
    <property type="molecule type" value="Genomic_DNA"/>
</dbReference>
<dbReference type="AlphaFoldDB" id="A0A8T0GSA1"/>
<name>A0A8T0GSA1_CERPU</name>
<dbReference type="Proteomes" id="UP000822688">
    <property type="component" value="Chromosome 9"/>
</dbReference>
<protein>
    <submittedName>
        <fullName evidence="1">Uncharacterized protein</fullName>
    </submittedName>
</protein>
<sequence>MQLAAHEQVIYYCAQSSAFILLSQVRPPALCQCSTLSAFCSVTGHLHLIQLCTQRTVNAQIFTTLDLFGRLESFQGEQQPKGMHLFTTFMIQRYRLFLRD</sequence>
<gene>
    <name evidence="1" type="ORF">KC19_9G155200</name>
</gene>
<reference evidence="1" key="1">
    <citation type="submission" date="2020-06" db="EMBL/GenBank/DDBJ databases">
        <title>WGS assembly of Ceratodon purpureus strain R40.</title>
        <authorList>
            <person name="Carey S.B."/>
            <person name="Jenkins J."/>
            <person name="Shu S."/>
            <person name="Lovell J.T."/>
            <person name="Sreedasyam A."/>
            <person name="Maumus F."/>
            <person name="Tiley G.P."/>
            <person name="Fernandez-Pozo N."/>
            <person name="Barry K."/>
            <person name="Chen C."/>
            <person name="Wang M."/>
            <person name="Lipzen A."/>
            <person name="Daum C."/>
            <person name="Saski C.A."/>
            <person name="Payton A.C."/>
            <person name="Mcbreen J.C."/>
            <person name="Conrad R.E."/>
            <person name="Kollar L.M."/>
            <person name="Olsson S."/>
            <person name="Huttunen S."/>
            <person name="Landis J.B."/>
            <person name="Wickett N.J."/>
            <person name="Johnson M.G."/>
            <person name="Rensing S.A."/>
            <person name="Grimwood J."/>
            <person name="Schmutz J."/>
            <person name="Mcdaniel S.F."/>
        </authorList>
    </citation>
    <scope>NUCLEOTIDE SEQUENCE</scope>
    <source>
        <strain evidence="1">R40</strain>
    </source>
</reference>
<organism evidence="1 2">
    <name type="scientific">Ceratodon purpureus</name>
    <name type="common">Fire moss</name>
    <name type="synonym">Dicranum purpureum</name>
    <dbReference type="NCBI Taxonomy" id="3225"/>
    <lineage>
        <taxon>Eukaryota</taxon>
        <taxon>Viridiplantae</taxon>
        <taxon>Streptophyta</taxon>
        <taxon>Embryophyta</taxon>
        <taxon>Bryophyta</taxon>
        <taxon>Bryophytina</taxon>
        <taxon>Bryopsida</taxon>
        <taxon>Dicranidae</taxon>
        <taxon>Pseudoditrichales</taxon>
        <taxon>Ditrichaceae</taxon>
        <taxon>Ceratodon</taxon>
    </lineage>
</organism>
<keyword evidence="2" id="KW-1185">Reference proteome</keyword>
<evidence type="ECO:0000313" key="1">
    <source>
        <dbReference type="EMBL" id="KAG0562546.1"/>
    </source>
</evidence>
<evidence type="ECO:0000313" key="2">
    <source>
        <dbReference type="Proteomes" id="UP000822688"/>
    </source>
</evidence>
<comment type="caution">
    <text evidence="1">The sequence shown here is derived from an EMBL/GenBank/DDBJ whole genome shotgun (WGS) entry which is preliminary data.</text>
</comment>
<proteinExistence type="predicted"/>